<evidence type="ECO:0000256" key="11">
    <source>
        <dbReference type="SAM" id="Phobius"/>
    </source>
</evidence>
<dbReference type="PROSITE" id="PS50109">
    <property type="entry name" value="HIS_KIN"/>
    <property type="match status" value="1"/>
</dbReference>
<dbReference type="SMART" id="SM00387">
    <property type="entry name" value="HATPase_c"/>
    <property type="match status" value="1"/>
</dbReference>
<evidence type="ECO:0000256" key="6">
    <source>
        <dbReference type="ARBA" id="ARBA00022692"/>
    </source>
</evidence>
<dbReference type="RefSeq" id="WP_233472038.1">
    <property type="nucleotide sequence ID" value="NZ_CAJHCS010000026.1"/>
</dbReference>
<name>A0ABU9QCE3_9BURK</name>
<evidence type="ECO:0000256" key="1">
    <source>
        <dbReference type="ARBA" id="ARBA00000085"/>
    </source>
</evidence>
<reference evidence="13 14" key="1">
    <citation type="submission" date="2024-01" db="EMBL/GenBank/DDBJ databases">
        <title>The diversity of rhizobia nodulating Mimosa spp. in eleven states of Brazil covering several biomes is determined by host plant, location, and edaphic factors.</title>
        <authorList>
            <person name="Rouws L."/>
            <person name="Barauna A."/>
            <person name="Beukes C."/>
            <person name="De Faria S.M."/>
            <person name="Gross E."/>
            <person name="Dos Reis Junior F.B."/>
            <person name="Simon M."/>
            <person name="Maluk M."/>
            <person name="Odee D.W."/>
            <person name="Kenicer G."/>
            <person name="Young J.P.W."/>
            <person name="Reis V.M."/>
            <person name="Zilli J."/>
            <person name="James E.K."/>
        </authorList>
    </citation>
    <scope>NUCLEOTIDE SEQUENCE [LARGE SCALE GENOMIC DNA]</scope>
    <source>
        <strain evidence="13 14">JPY77</strain>
    </source>
</reference>
<dbReference type="Pfam" id="PF02518">
    <property type="entry name" value="HATPase_c"/>
    <property type="match status" value="1"/>
</dbReference>
<evidence type="ECO:0000256" key="3">
    <source>
        <dbReference type="ARBA" id="ARBA00012438"/>
    </source>
</evidence>
<keyword evidence="8 11" id="KW-1133">Transmembrane helix</keyword>
<accession>A0ABU9QCE3</accession>
<dbReference type="PANTHER" id="PTHR45436:SF15">
    <property type="entry name" value="SENSOR HISTIDINE KINASE CUSS"/>
    <property type="match status" value="1"/>
</dbReference>
<evidence type="ECO:0000259" key="12">
    <source>
        <dbReference type="PROSITE" id="PS50109"/>
    </source>
</evidence>
<evidence type="ECO:0000256" key="9">
    <source>
        <dbReference type="ARBA" id="ARBA00023012"/>
    </source>
</evidence>
<sequence length="435" mass="47109">MNTLFARTVLLSVAMLLAVHIGYRLIESVSLTADESPFSATQPGAAPAAFTTFTTLTAYASRDDAAPDIDDTNGIGPAVSIRPHLVDLGTPVAPSLRTAVWLPAASLSMPMNALALAGSESSDRWDATSFPFDYDTRFAPLILSLPAALIALCAYWFCQMRRHLRELAQMARDADAHGSTHGSALRVPDRGTCDVRLLARALNDVMGRHSQALDEQSTALAAFSRQIDARVARLRTRALNVAQWHKRVGFIEDIDLFSNVARQFVDVVGRSETQAAPVCVDAWLHDRFVHGAALDDAKIVLRLSAGADFTLPRNALERLVGNLVGNALAHGAPPVEICTLRGVRTWVLSVRDHGNGISEHDLDAAMQPFMRLASNEPRSENPGELEQHWGLGLSIVSRLAQHCGAKLKLGNHPDGGLWVRVIVPMHKSASPVRIS</sequence>
<dbReference type="SUPFAM" id="SSF55874">
    <property type="entry name" value="ATPase domain of HSP90 chaperone/DNA topoisomerase II/histidine kinase"/>
    <property type="match status" value="1"/>
</dbReference>
<dbReference type="EMBL" id="JAZHGC010000011">
    <property type="protein sequence ID" value="MEM5287101.1"/>
    <property type="molecule type" value="Genomic_DNA"/>
</dbReference>
<feature type="transmembrane region" description="Helical" evidence="11">
    <location>
        <begin position="138"/>
        <end position="158"/>
    </location>
</feature>
<evidence type="ECO:0000256" key="8">
    <source>
        <dbReference type="ARBA" id="ARBA00022989"/>
    </source>
</evidence>
<evidence type="ECO:0000313" key="13">
    <source>
        <dbReference type="EMBL" id="MEM5287101.1"/>
    </source>
</evidence>
<dbReference type="PANTHER" id="PTHR45436">
    <property type="entry name" value="SENSOR HISTIDINE KINASE YKOH"/>
    <property type="match status" value="1"/>
</dbReference>
<organism evidence="13 14">
    <name type="scientific">Paraburkholderia sabiae</name>
    <dbReference type="NCBI Taxonomy" id="273251"/>
    <lineage>
        <taxon>Bacteria</taxon>
        <taxon>Pseudomonadati</taxon>
        <taxon>Pseudomonadota</taxon>
        <taxon>Betaproteobacteria</taxon>
        <taxon>Burkholderiales</taxon>
        <taxon>Burkholderiaceae</taxon>
        <taxon>Paraburkholderia</taxon>
    </lineage>
</organism>
<evidence type="ECO:0000313" key="14">
    <source>
        <dbReference type="Proteomes" id="UP001494588"/>
    </source>
</evidence>
<evidence type="ECO:0000256" key="2">
    <source>
        <dbReference type="ARBA" id="ARBA00004141"/>
    </source>
</evidence>
<dbReference type="InterPro" id="IPR003594">
    <property type="entry name" value="HATPase_dom"/>
</dbReference>
<comment type="caution">
    <text evidence="13">The sequence shown here is derived from an EMBL/GenBank/DDBJ whole genome shotgun (WGS) entry which is preliminary data.</text>
</comment>
<dbReference type="InterPro" id="IPR005467">
    <property type="entry name" value="His_kinase_dom"/>
</dbReference>
<gene>
    <name evidence="13" type="ORF">V4C55_15370</name>
</gene>
<keyword evidence="4" id="KW-0597">Phosphoprotein</keyword>
<protein>
    <recommendedName>
        <fullName evidence="3">histidine kinase</fullName>
        <ecNumber evidence="3">2.7.13.3</ecNumber>
    </recommendedName>
</protein>
<dbReference type="GO" id="GO:0016301">
    <property type="term" value="F:kinase activity"/>
    <property type="evidence" value="ECO:0007669"/>
    <property type="project" value="UniProtKB-KW"/>
</dbReference>
<evidence type="ECO:0000256" key="10">
    <source>
        <dbReference type="ARBA" id="ARBA00023136"/>
    </source>
</evidence>
<keyword evidence="9" id="KW-0902">Two-component regulatory system</keyword>
<keyword evidence="10 11" id="KW-0472">Membrane</keyword>
<feature type="domain" description="Histidine kinase" evidence="12">
    <location>
        <begin position="316"/>
        <end position="427"/>
    </location>
</feature>
<keyword evidence="14" id="KW-1185">Reference proteome</keyword>
<keyword evidence="6 11" id="KW-0812">Transmembrane</keyword>
<dbReference type="Proteomes" id="UP001494588">
    <property type="component" value="Unassembled WGS sequence"/>
</dbReference>
<dbReference type="InterPro" id="IPR036890">
    <property type="entry name" value="HATPase_C_sf"/>
</dbReference>
<evidence type="ECO:0000256" key="4">
    <source>
        <dbReference type="ARBA" id="ARBA00022553"/>
    </source>
</evidence>
<proteinExistence type="predicted"/>
<dbReference type="EC" id="2.7.13.3" evidence="3"/>
<evidence type="ECO:0000256" key="7">
    <source>
        <dbReference type="ARBA" id="ARBA00022777"/>
    </source>
</evidence>
<comment type="subcellular location">
    <subcellularLocation>
        <location evidence="2">Membrane</location>
        <topology evidence="2">Multi-pass membrane protein</topology>
    </subcellularLocation>
</comment>
<dbReference type="Gene3D" id="3.30.565.10">
    <property type="entry name" value="Histidine kinase-like ATPase, C-terminal domain"/>
    <property type="match status" value="1"/>
</dbReference>
<keyword evidence="7 13" id="KW-0418">Kinase</keyword>
<dbReference type="InterPro" id="IPR050428">
    <property type="entry name" value="TCS_sensor_his_kinase"/>
</dbReference>
<evidence type="ECO:0000256" key="5">
    <source>
        <dbReference type="ARBA" id="ARBA00022679"/>
    </source>
</evidence>
<comment type="catalytic activity">
    <reaction evidence="1">
        <text>ATP + protein L-histidine = ADP + protein N-phospho-L-histidine.</text>
        <dbReference type="EC" id="2.7.13.3"/>
    </reaction>
</comment>
<keyword evidence="5" id="KW-0808">Transferase</keyword>